<dbReference type="Proteomes" id="UP000594015">
    <property type="component" value="Chromosome"/>
</dbReference>
<evidence type="ECO:0000313" key="1">
    <source>
        <dbReference type="EMBL" id="QOZ70139.1"/>
    </source>
</evidence>
<accession>A0AAE7NQF7</accession>
<dbReference type="GO" id="GO:0016491">
    <property type="term" value="F:oxidoreductase activity"/>
    <property type="evidence" value="ECO:0007669"/>
    <property type="project" value="InterPro"/>
</dbReference>
<dbReference type="EMBL" id="CP030050">
    <property type="protein sequence ID" value="QOZ70139.1"/>
    <property type="molecule type" value="Genomic_DNA"/>
</dbReference>
<dbReference type="RefSeq" id="WP_092220830.1">
    <property type="nucleotide sequence ID" value="NZ_CP030050.1"/>
</dbReference>
<protein>
    <submittedName>
        <fullName evidence="1">Uncharacterized protein</fullName>
    </submittedName>
</protein>
<reference evidence="1 2" key="1">
    <citation type="submission" date="2018-06" db="EMBL/GenBank/DDBJ databases">
        <title>Comparative genomics of Bradyrhizobium nodulating Arachidis hypogaea.</title>
        <authorList>
            <person name="Li Y."/>
        </authorList>
    </citation>
    <scope>NUCLEOTIDE SEQUENCE [LARGE SCALE GENOMIC DNA]</scope>
    <source>
        <strain evidence="1 2">CCBAU 051107</strain>
    </source>
</reference>
<name>A0AAE7NQF7_9BRAD</name>
<dbReference type="InterPro" id="IPR000415">
    <property type="entry name" value="Nitroreductase-like"/>
</dbReference>
<gene>
    <name evidence="1" type="ORF">WN72_30405</name>
</gene>
<evidence type="ECO:0000313" key="2">
    <source>
        <dbReference type="Proteomes" id="UP000594015"/>
    </source>
</evidence>
<sequence length="156" mass="17059">MLKVDPPWQALLSSLAHPALLQFYYTCEVRVVVNATIGILEPVSGVVYIAKQIDEIHLDSLKRSTAVLGNTPSEDLSFPLIAVVASFARNDLLFGARGYRHALMEAGQLCREITRAAAAGGIDLDCYLEFIDADVDQTMECDGLEECVVALLCSRR</sequence>
<dbReference type="KEGG" id="barh:WN72_30405"/>
<dbReference type="AlphaFoldDB" id="A0AAE7NQF7"/>
<dbReference type="Gene3D" id="3.40.109.10">
    <property type="entry name" value="NADH Oxidase"/>
    <property type="match status" value="1"/>
</dbReference>
<organism evidence="1 2">
    <name type="scientific">Bradyrhizobium arachidis</name>
    <dbReference type="NCBI Taxonomy" id="858423"/>
    <lineage>
        <taxon>Bacteria</taxon>
        <taxon>Pseudomonadati</taxon>
        <taxon>Pseudomonadota</taxon>
        <taxon>Alphaproteobacteria</taxon>
        <taxon>Hyphomicrobiales</taxon>
        <taxon>Nitrobacteraceae</taxon>
        <taxon>Bradyrhizobium</taxon>
    </lineage>
</organism>
<proteinExistence type="predicted"/>